<dbReference type="AlphaFoldDB" id="A0AAV0BBR6"/>
<feature type="chain" id="PRO_5043381599" description="Secreted protein" evidence="1">
    <location>
        <begin position="23"/>
        <end position="119"/>
    </location>
</feature>
<accession>A0AAV0BBR6</accession>
<keyword evidence="3" id="KW-1185">Reference proteome</keyword>
<gene>
    <name evidence="2" type="ORF">PPACK8108_LOCUS16642</name>
</gene>
<feature type="signal peptide" evidence="1">
    <location>
        <begin position="1"/>
        <end position="22"/>
    </location>
</feature>
<evidence type="ECO:0000313" key="3">
    <source>
        <dbReference type="Proteomes" id="UP001153365"/>
    </source>
</evidence>
<protein>
    <recommendedName>
        <fullName evidence="4">Secreted protein</fullName>
    </recommendedName>
</protein>
<reference evidence="2" key="1">
    <citation type="submission" date="2022-06" db="EMBL/GenBank/DDBJ databases">
        <authorList>
            <consortium name="SYNGENTA / RWTH Aachen University"/>
        </authorList>
    </citation>
    <scope>NUCLEOTIDE SEQUENCE</scope>
</reference>
<evidence type="ECO:0008006" key="4">
    <source>
        <dbReference type="Google" id="ProtNLM"/>
    </source>
</evidence>
<name>A0AAV0BBR6_PHAPC</name>
<sequence length="119" mass="13146">MKRPSALVVLLGILGVVTSVSGSVPHKILKRNEEKFRGNITGRCLEPPVDLTSAGYFTKSCYKSDQRTALIEDCLQLKENIKNNQELIECGPVIFFLNKSSAKAATNLCLIKVAQYSSW</sequence>
<evidence type="ECO:0000256" key="1">
    <source>
        <dbReference type="SAM" id="SignalP"/>
    </source>
</evidence>
<dbReference type="Proteomes" id="UP001153365">
    <property type="component" value="Unassembled WGS sequence"/>
</dbReference>
<organism evidence="2 3">
    <name type="scientific">Phakopsora pachyrhizi</name>
    <name type="common">Asian soybean rust disease fungus</name>
    <dbReference type="NCBI Taxonomy" id="170000"/>
    <lineage>
        <taxon>Eukaryota</taxon>
        <taxon>Fungi</taxon>
        <taxon>Dikarya</taxon>
        <taxon>Basidiomycota</taxon>
        <taxon>Pucciniomycotina</taxon>
        <taxon>Pucciniomycetes</taxon>
        <taxon>Pucciniales</taxon>
        <taxon>Phakopsoraceae</taxon>
        <taxon>Phakopsora</taxon>
    </lineage>
</organism>
<comment type="caution">
    <text evidence="2">The sequence shown here is derived from an EMBL/GenBank/DDBJ whole genome shotgun (WGS) entry which is preliminary data.</text>
</comment>
<keyword evidence="1" id="KW-0732">Signal</keyword>
<evidence type="ECO:0000313" key="2">
    <source>
        <dbReference type="EMBL" id="CAH7683228.1"/>
    </source>
</evidence>
<dbReference type="EMBL" id="CALTRL010004557">
    <property type="protein sequence ID" value="CAH7683228.1"/>
    <property type="molecule type" value="Genomic_DNA"/>
</dbReference>
<proteinExistence type="predicted"/>